<evidence type="ECO:0000313" key="3">
    <source>
        <dbReference type="Proteomes" id="UP001152795"/>
    </source>
</evidence>
<protein>
    <submittedName>
        <fullName evidence="2">Uncharacterized protein</fullName>
    </submittedName>
</protein>
<dbReference type="AlphaFoldDB" id="A0A6S7LSM3"/>
<evidence type="ECO:0000256" key="1">
    <source>
        <dbReference type="SAM" id="MobiDB-lite"/>
    </source>
</evidence>
<proteinExistence type="predicted"/>
<feature type="region of interest" description="Disordered" evidence="1">
    <location>
        <begin position="1"/>
        <end position="118"/>
    </location>
</feature>
<evidence type="ECO:0000313" key="2">
    <source>
        <dbReference type="EMBL" id="CAB4041339.1"/>
    </source>
</evidence>
<feature type="compositionally biased region" description="Basic and acidic residues" evidence="1">
    <location>
        <begin position="106"/>
        <end position="118"/>
    </location>
</feature>
<dbReference type="EMBL" id="CACRXK020028150">
    <property type="protein sequence ID" value="CAB4041339.1"/>
    <property type="molecule type" value="Genomic_DNA"/>
</dbReference>
<dbReference type="Proteomes" id="UP001152795">
    <property type="component" value="Unassembled WGS sequence"/>
</dbReference>
<accession>A0A6S7LSM3</accession>
<feature type="compositionally biased region" description="Basic residues" evidence="1">
    <location>
        <begin position="1"/>
        <end position="11"/>
    </location>
</feature>
<comment type="caution">
    <text evidence="2">The sequence shown here is derived from an EMBL/GenBank/DDBJ whole genome shotgun (WGS) entry which is preliminary data.</text>
</comment>
<sequence>MTILPKKKHPDGKKNEGNNGNDLRHSRSRNNCARTSGERANRSSDEINESAGYRGGNLELRGTSESSSNGKRRYRNSTNDYRRRDEAGYNSEDEYDVCESNEQPTEEVRPHDFHIKSA</sequence>
<keyword evidence="3" id="KW-1185">Reference proteome</keyword>
<name>A0A6S7LSM3_PARCT</name>
<feature type="compositionally biased region" description="Basic and acidic residues" evidence="1">
    <location>
        <begin position="36"/>
        <end position="45"/>
    </location>
</feature>
<organism evidence="2 3">
    <name type="scientific">Paramuricea clavata</name>
    <name type="common">Red gorgonian</name>
    <name type="synonym">Violescent sea-whip</name>
    <dbReference type="NCBI Taxonomy" id="317549"/>
    <lineage>
        <taxon>Eukaryota</taxon>
        <taxon>Metazoa</taxon>
        <taxon>Cnidaria</taxon>
        <taxon>Anthozoa</taxon>
        <taxon>Octocorallia</taxon>
        <taxon>Malacalcyonacea</taxon>
        <taxon>Plexauridae</taxon>
        <taxon>Paramuricea</taxon>
    </lineage>
</organism>
<gene>
    <name evidence="2" type="ORF">PACLA_8A010788</name>
</gene>
<reference evidence="2" key="1">
    <citation type="submission" date="2020-04" db="EMBL/GenBank/DDBJ databases">
        <authorList>
            <person name="Alioto T."/>
            <person name="Alioto T."/>
            <person name="Gomez Garrido J."/>
        </authorList>
    </citation>
    <scope>NUCLEOTIDE SEQUENCE</scope>
    <source>
        <strain evidence="2">A484AB</strain>
    </source>
</reference>